<dbReference type="Pfam" id="PF00702">
    <property type="entry name" value="Hydrolase"/>
    <property type="match status" value="1"/>
</dbReference>
<dbReference type="NCBIfam" id="TIGR01549">
    <property type="entry name" value="HAD-SF-IA-v1"/>
    <property type="match status" value="1"/>
</dbReference>
<keyword evidence="4" id="KW-0460">Magnesium</keyword>
<dbReference type="EC" id="3.1.3.5" evidence="5"/>
<dbReference type="Gene3D" id="3.40.50.1000">
    <property type="entry name" value="HAD superfamily/HAD-like"/>
    <property type="match status" value="1"/>
</dbReference>
<keyword evidence="2" id="KW-0479">Metal-binding</keyword>
<dbReference type="SUPFAM" id="SSF56784">
    <property type="entry name" value="HAD-like"/>
    <property type="match status" value="1"/>
</dbReference>
<evidence type="ECO:0000256" key="3">
    <source>
        <dbReference type="ARBA" id="ARBA00022801"/>
    </source>
</evidence>
<keyword evidence="6" id="KW-1185">Reference proteome</keyword>
<keyword evidence="3 5" id="KW-0378">Hydrolase</keyword>
<proteinExistence type="predicted"/>
<dbReference type="InterPro" id="IPR006439">
    <property type="entry name" value="HAD-SF_hydro_IA"/>
</dbReference>
<dbReference type="GO" id="GO:0046872">
    <property type="term" value="F:metal ion binding"/>
    <property type="evidence" value="ECO:0007669"/>
    <property type="project" value="UniProtKB-KW"/>
</dbReference>
<protein>
    <submittedName>
        <fullName evidence="5">Putative HAD-like hydrolase</fullName>
        <ecNumber evidence="5">3.-.-.-</ecNumber>
        <ecNumber evidence="5">3.1.3.5</ecNumber>
    </submittedName>
</protein>
<sequence>MIKPSESVIVFDLDDTLYAEYEYKCSGIRAVCTLLADTHPQHDAAALLAALDTKSAHWLDDLCRICRLNDAERQSLLWTYRLHRPTLTPYLPAADFAHLIRPFAARALISDGRSITQRLKLAALGLDNAFEHILISEAGFSDKPAPARFDFIRSRYPDCRWIYIGDNIKKDFVTPNRQGWLTVGLRPRPDNIHTCDPSAVAPEYLPQLWINSLHDLYEVLDRPC</sequence>
<name>A0A378UG35_BERDE</name>
<evidence type="ECO:0000313" key="6">
    <source>
        <dbReference type="Proteomes" id="UP000254651"/>
    </source>
</evidence>
<dbReference type="PANTHER" id="PTHR46470">
    <property type="entry name" value="N-ACYLNEURAMINATE-9-PHOSPHATASE"/>
    <property type="match status" value="1"/>
</dbReference>
<accession>A0A378UG35</accession>
<dbReference type="InterPro" id="IPR023214">
    <property type="entry name" value="HAD_sf"/>
</dbReference>
<evidence type="ECO:0000256" key="4">
    <source>
        <dbReference type="ARBA" id="ARBA00022842"/>
    </source>
</evidence>
<dbReference type="AlphaFoldDB" id="A0A378UG35"/>
<evidence type="ECO:0000313" key="5">
    <source>
        <dbReference type="EMBL" id="STZ75392.1"/>
    </source>
</evidence>
<dbReference type="GO" id="GO:0044281">
    <property type="term" value="P:small molecule metabolic process"/>
    <property type="evidence" value="ECO:0007669"/>
    <property type="project" value="UniProtKB-ARBA"/>
</dbReference>
<dbReference type="Gene3D" id="1.10.150.520">
    <property type="match status" value="1"/>
</dbReference>
<evidence type="ECO:0000256" key="2">
    <source>
        <dbReference type="ARBA" id="ARBA00022723"/>
    </source>
</evidence>
<reference evidence="5 6" key="1">
    <citation type="submission" date="2018-06" db="EMBL/GenBank/DDBJ databases">
        <authorList>
            <consortium name="Pathogen Informatics"/>
            <person name="Doyle S."/>
        </authorList>
    </citation>
    <scope>NUCLEOTIDE SEQUENCE [LARGE SCALE GENOMIC DNA]</scope>
    <source>
        <strain evidence="5 6">NCTC10295</strain>
    </source>
</reference>
<dbReference type="InterPro" id="IPR036412">
    <property type="entry name" value="HAD-like_sf"/>
</dbReference>
<dbReference type="InterPro" id="IPR051400">
    <property type="entry name" value="HAD-like_hydrolase"/>
</dbReference>
<dbReference type="GO" id="GO:0008253">
    <property type="term" value="F:5'-nucleotidase activity"/>
    <property type="evidence" value="ECO:0007669"/>
    <property type="project" value="UniProtKB-EC"/>
</dbReference>
<dbReference type="PANTHER" id="PTHR46470:SF2">
    <property type="entry name" value="GLYCERALDEHYDE 3-PHOSPHATE PHOSPHATASE"/>
    <property type="match status" value="1"/>
</dbReference>
<dbReference type="EC" id="3.-.-.-" evidence="5"/>
<dbReference type="EMBL" id="UGQS01000001">
    <property type="protein sequence ID" value="STZ75392.1"/>
    <property type="molecule type" value="Genomic_DNA"/>
</dbReference>
<gene>
    <name evidence="5" type="primary">yjjG</name>
    <name evidence="5" type="ORF">NCTC10295_00116</name>
</gene>
<organism evidence="5 6">
    <name type="scientific">Bergeriella denitrificans</name>
    <name type="common">Neisseria denitrificans</name>
    <dbReference type="NCBI Taxonomy" id="494"/>
    <lineage>
        <taxon>Bacteria</taxon>
        <taxon>Pseudomonadati</taxon>
        <taxon>Pseudomonadota</taxon>
        <taxon>Betaproteobacteria</taxon>
        <taxon>Neisseriales</taxon>
        <taxon>Neisseriaceae</taxon>
        <taxon>Bergeriella</taxon>
    </lineage>
</organism>
<evidence type="ECO:0000256" key="1">
    <source>
        <dbReference type="ARBA" id="ARBA00001946"/>
    </source>
</evidence>
<comment type="cofactor">
    <cofactor evidence="1">
        <name>Mg(2+)</name>
        <dbReference type="ChEBI" id="CHEBI:18420"/>
    </cofactor>
</comment>
<dbReference type="Proteomes" id="UP000254651">
    <property type="component" value="Unassembled WGS sequence"/>
</dbReference>